<keyword evidence="3" id="KW-1185">Reference proteome</keyword>
<evidence type="ECO:0000256" key="1">
    <source>
        <dbReference type="SAM" id="MobiDB-lite"/>
    </source>
</evidence>
<sequence length="98" mass="10703">MDHRDADEETLARLNRDYPGYRTWRSLDRRGRPSGWVATSRAPDNGDAPTLHGSTAPELEEQLRRPPPGYGRSLARLKTGEQGVAGAGGEGRSGPHPE</sequence>
<feature type="region of interest" description="Disordered" evidence="1">
    <location>
        <begin position="23"/>
        <end position="98"/>
    </location>
</feature>
<name>A0A4R6V570_9ACTN</name>
<dbReference type="EMBL" id="SNYN01000001">
    <property type="protein sequence ID" value="TDQ55491.1"/>
    <property type="molecule type" value="Genomic_DNA"/>
</dbReference>
<evidence type="ECO:0000313" key="3">
    <source>
        <dbReference type="Proteomes" id="UP000295281"/>
    </source>
</evidence>
<organism evidence="2 3">
    <name type="scientific">Actinorugispora endophytica</name>
    <dbReference type="NCBI Taxonomy" id="1605990"/>
    <lineage>
        <taxon>Bacteria</taxon>
        <taxon>Bacillati</taxon>
        <taxon>Actinomycetota</taxon>
        <taxon>Actinomycetes</taxon>
        <taxon>Streptosporangiales</taxon>
        <taxon>Nocardiopsidaceae</taxon>
        <taxon>Actinorugispora</taxon>
    </lineage>
</organism>
<gene>
    <name evidence="2" type="ORF">EV190_101821</name>
</gene>
<feature type="compositionally biased region" description="Gly residues" evidence="1">
    <location>
        <begin position="83"/>
        <end position="92"/>
    </location>
</feature>
<dbReference type="OrthoDB" id="3482380at2"/>
<dbReference type="AlphaFoldDB" id="A0A4R6V570"/>
<evidence type="ECO:0000313" key="2">
    <source>
        <dbReference type="EMBL" id="TDQ55491.1"/>
    </source>
</evidence>
<accession>A0A4R6V570</accession>
<dbReference type="Proteomes" id="UP000295281">
    <property type="component" value="Unassembled WGS sequence"/>
</dbReference>
<comment type="caution">
    <text evidence="2">The sequence shown here is derived from an EMBL/GenBank/DDBJ whole genome shotgun (WGS) entry which is preliminary data.</text>
</comment>
<reference evidence="2 3" key="1">
    <citation type="submission" date="2019-03" db="EMBL/GenBank/DDBJ databases">
        <title>Genomic Encyclopedia of Type Strains, Phase IV (KMG-IV): sequencing the most valuable type-strain genomes for metagenomic binning, comparative biology and taxonomic classification.</title>
        <authorList>
            <person name="Goeker M."/>
        </authorList>
    </citation>
    <scope>NUCLEOTIDE SEQUENCE [LARGE SCALE GENOMIC DNA]</scope>
    <source>
        <strain evidence="2 3">DSM 46770</strain>
    </source>
</reference>
<protein>
    <submittedName>
        <fullName evidence="2">Uncharacterized protein</fullName>
    </submittedName>
</protein>
<dbReference type="RefSeq" id="WP_133739995.1">
    <property type="nucleotide sequence ID" value="NZ_SNYN01000001.1"/>
</dbReference>
<proteinExistence type="predicted"/>